<keyword evidence="2" id="KW-1185">Reference proteome</keyword>
<sequence length="240" mass="27330">MSMSITLEAVVPHFFPPDYKEKRSAHLRGMISWVEENCIADNVDEKLDLVVNNKELKNDDDDYLHYLVDNRLLSTRQDHLLVTSDLFYLKVFGGQKRVIGPEPYLLKFFPGFDATTYLISKNYVGLKITKEHLITEFSAFIAGRPNKYICAVENLKVNRSGADLRNLSEGIMFLKWLYLQPLIITDSRYRSAHYLLNNLLQGLSGRGFGLVINIISKQFALLPAAEAEILTIINEIASAE</sequence>
<organism evidence="1 2">
    <name type="scientific">Mucilaginibacter frigoritolerans</name>
    <dbReference type="NCBI Taxonomy" id="652788"/>
    <lineage>
        <taxon>Bacteria</taxon>
        <taxon>Pseudomonadati</taxon>
        <taxon>Bacteroidota</taxon>
        <taxon>Sphingobacteriia</taxon>
        <taxon>Sphingobacteriales</taxon>
        <taxon>Sphingobacteriaceae</taxon>
        <taxon>Mucilaginibacter</taxon>
    </lineage>
</organism>
<evidence type="ECO:0000313" key="2">
    <source>
        <dbReference type="Proteomes" id="UP000317010"/>
    </source>
</evidence>
<comment type="caution">
    <text evidence="1">The sequence shown here is derived from an EMBL/GenBank/DDBJ whole genome shotgun (WGS) entry which is preliminary data.</text>
</comment>
<proteinExistence type="predicted"/>
<protein>
    <submittedName>
        <fullName evidence="1">Uncharacterized protein</fullName>
    </submittedName>
</protein>
<name>A0A562TNB5_9SPHI</name>
<gene>
    <name evidence="1" type="ORF">JN11_04456</name>
</gene>
<dbReference type="Proteomes" id="UP000317010">
    <property type="component" value="Unassembled WGS sequence"/>
</dbReference>
<evidence type="ECO:0000313" key="1">
    <source>
        <dbReference type="EMBL" id="TWI95027.1"/>
    </source>
</evidence>
<dbReference type="AlphaFoldDB" id="A0A562TNB5"/>
<reference evidence="1 2" key="1">
    <citation type="submission" date="2019-07" db="EMBL/GenBank/DDBJ databases">
        <title>Genomic Encyclopedia of Archaeal and Bacterial Type Strains, Phase II (KMG-II): from individual species to whole genera.</title>
        <authorList>
            <person name="Goeker M."/>
        </authorList>
    </citation>
    <scope>NUCLEOTIDE SEQUENCE [LARGE SCALE GENOMIC DNA]</scope>
    <source>
        <strain evidence="1 2">ATCC BAA-1854</strain>
    </source>
</reference>
<accession>A0A562TNB5</accession>
<dbReference type="EMBL" id="VLLI01000017">
    <property type="protein sequence ID" value="TWI95027.1"/>
    <property type="molecule type" value="Genomic_DNA"/>
</dbReference>